<organism evidence="2 3">
    <name type="scientific">Lentinula edodes</name>
    <name type="common">Shiitake mushroom</name>
    <name type="synonym">Lentinus edodes</name>
    <dbReference type="NCBI Taxonomy" id="5353"/>
    <lineage>
        <taxon>Eukaryota</taxon>
        <taxon>Fungi</taxon>
        <taxon>Dikarya</taxon>
        <taxon>Basidiomycota</taxon>
        <taxon>Agaricomycotina</taxon>
        <taxon>Agaricomycetes</taxon>
        <taxon>Agaricomycetidae</taxon>
        <taxon>Agaricales</taxon>
        <taxon>Marasmiineae</taxon>
        <taxon>Omphalotaceae</taxon>
        <taxon>Lentinula</taxon>
    </lineage>
</organism>
<protein>
    <submittedName>
        <fullName evidence="2">Uncharacterized protein</fullName>
    </submittedName>
</protein>
<reference evidence="2 3" key="1">
    <citation type="submission" date="2016-08" db="EMBL/GenBank/DDBJ databases">
        <authorList>
            <consortium name="Lentinula edodes genome sequencing consortium"/>
            <person name="Sakamoto Y."/>
            <person name="Nakade K."/>
            <person name="Sato S."/>
            <person name="Yoshida Y."/>
            <person name="Miyazaki K."/>
            <person name="Natsume S."/>
            <person name="Konno N."/>
        </authorList>
    </citation>
    <scope>NUCLEOTIDE SEQUENCE [LARGE SCALE GENOMIC DNA]</scope>
    <source>
        <strain evidence="2 3">NBRC 111202</strain>
    </source>
</reference>
<evidence type="ECO:0000313" key="2">
    <source>
        <dbReference type="EMBL" id="GAW07031.1"/>
    </source>
</evidence>
<keyword evidence="1" id="KW-0732">Signal</keyword>
<dbReference type="EMBL" id="BDGU01000390">
    <property type="protein sequence ID" value="GAW07031.1"/>
    <property type="molecule type" value="Genomic_DNA"/>
</dbReference>
<dbReference type="STRING" id="5353.A0A1Q3EIL8"/>
<name>A0A1Q3EIL8_LENED</name>
<accession>A0A1Q3EIL8</accession>
<keyword evidence="3" id="KW-1185">Reference proteome</keyword>
<sequence>MFHQLFVALFSSSFLVSMACGLAIEHRDNILSDITAGAGSVLGDATSLFGDATSIAPGVFETVTSEAGSIFTIVTSEGGDAITLAESAGGQATSFAGHEFTVASNAVVGSATTSATATSTGSSNSASSLLGVAGPGWIASFAVAAGGVLVGGLMIV</sequence>
<proteinExistence type="predicted"/>
<evidence type="ECO:0000313" key="3">
    <source>
        <dbReference type="Proteomes" id="UP000188533"/>
    </source>
</evidence>
<gene>
    <name evidence="2" type="ORF">LENED_008993</name>
</gene>
<feature type="chain" id="PRO_5012433592" evidence="1">
    <location>
        <begin position="22"/>
        <end position="156"/>
    </location>
</feature>
<comment type="caution">
    <text evidence="2">The sequence shown here is derived from an EMBL/GenBank/DDBJ whole genome shotgun (WGS) entry which is preliminary data.</text>
</comment>
<dbReference type="AlphaFoldDB" id="A0A1Q3EIL8"/>
<reference evidence="2 3" key="2">
    <citation type="submission" date="2017-02" db="EMBL/GenBank/DDBJ databases">
        <title>A genome survey and senescence transcriptome analysis in Lentinula edodes.</title>
        <authorList>
            <person name="Sakamoto Y."/>
            <person name="Nakade K."/>
            <person name="Sato S."/>
            <person name="Yoshida Y."/>
            <person name="Miyazaki K."/>
            <person name="Natsume S."/>
            <person name="Konno N."/>
        </authorList>
    </citation>
    <scope>NUCLEOTIDE SEQUENCE [LARGE SCALE GENOMIC DNA]</scope>
    <source>
        <strain evidence="2 3">NBRC 111202</strain>
    </source>
</reference>
<feature type="signal peptide" evidence="1">
    <location>
        <begin position="1"/>
        <end position="21"/>
    </location>
</feature>
<dbReference type="Proteomes" id="UP000188533">
    <property type="component" value="Unassembled WGS sequence"/>
</dbReference>
<evidence type="ECO:0000256" key="1">
    <source>
        <dbReference type="SAM" id="SignalP"/>
    </source>
</evidence>